<dbReference type="OrthoDB" id="9780824at2"/>
<comment type="caution">
    <text evidence="5">The sequence shown here is derived from an EMBL/GenBank/DDBJ whole genome shotgun (WGS) entry which is preliminary data.</text>
</comment>
<sequence length="217" mass="25255">MDQENFMDEFMKAANQDLTPKQAKILQAAVEIFAEKGYAATSTSEIAKRAGVAEGTIFRHYKTKKDLLISIVSPIIIEFAVPLFAERFINEVFQDQRLDDFEDLLRKIIRNRYQFVKNNVPLLKIFFQEMAFHAEIQEKFSAVFTEKVLPQFIKVVNHFKQNGQIGDFPTETVIRLTINAIVGFFITRFLVMPDYPWDDEKEIEYTIQFIRNGLKGI</sequence>
<dbReference type="PANTHER" id="PTHR43479:SF11">
    <property type="entry name" value="ACREF_ENVCD OPERON REPRESSOR-RELATED"/>
    <property type="match status" value="1"/>
</dbReference>
<dbReference type="InterPro" id="IPR009057">
    <property type="entry name" value="Homeodomain-like_sf"/>
</dbReference>
<evidence type="ECO:0000256" key="3">
    <source>
        <dbReference type="PROSITE-ProRule" id="PRU00335"/>
    </source>
</evidence>
<protein>
    <submittedName>
        <fullName evidence="5">TetR family transcriptional regulator</fullName>
    </submittedName>
</protein>
<dbReference type="InterPro" id="IPR001647">
    <property type="entry name" value="HTH_TetR"/>
</dbReference>
<dbReference type="SUPFAM" id="SSF48498">
    <property type="entry name" value="Tetracyclin repressor-like, C-terminal domain"/>
    <property type="match status" value="1"/>
</dbReference>
<dbReference type="Pfam" id="PF00440">
    <property type="entry name" value="TetR_N"/>
    <property type="match status" value="1"/>
</dbReference>
<dbReference type="Gene3D" id="1.10.357.10">
    <property type="entry name" value="Tetracycline Repressor, domain 2"/>
    <property type="match status" value="1"/>
</dbReference>
<dbReference type="InterPro" id="IPR036271">
    <property type="entry name" value="Tet_transcr_reg_TetR-rel_C_sf"/>
</dbReference>
<feature type="domain" description="HTH tetR-type" evidence="4">
    <location>
        <begin position="19"/>
        <end position="79"/>
    </location>
</feature>
<dbReference type="PANTHER" id="PTHR43479">
    <property type="entry name" value="ACREF/ENVCD OPERON REPRESSOR-RELATED"/>
    <property type="match status" value="1"/>
</dbReference>
<evidence type="ECO:0000259" key="4">
    <source>
        <dbReference type="PROSITE" id="PS50977"/>
    </source>
</evidence>
<dbReference type="PRINTS" id="PR00455">
    <property type="entry name" value="HTHTETR"/>
</dbReference>
<dbReference type="InterPro" id="IPR050624">
    <property type="entry name" value="HTH-type_Tx_Regulator"/>
</dbReference>
<proteinExistence type="predicted"/>
<evidence type="ECO:0000256" key="2">
    <source>
        <dbReference type="ARBA" id="ARBA00023125"/>
    </source>
</evidence>
<dbReference type="PROSITE" id="PS50977">
    <property type="entry name" value="HTH_TETR_2"/>
    <property type="match status" value="1"/>
</dbReference>
<reference evidence="5 6" key="1">
    <citation type="submission" date="2016-04" db="EMBL/GenBank/DDBJ databases">
        <title>Draft genome sequence of Aeribacillus pallidus 8m3 from petroleum reservoir.</title>
        <authorList>
            <person name="Poltaraus A.B."/>
            <person name="Nazina T.N."/>
            <person name="Tourova T.P."/>
            <person name="Malakho S.M."/>
            <person name="Korshunova A.V."/>
            <person name="Sokolova D.S."/>
        </authorList>
    </citation>
    <scope>NUCLEOTIDE SEQUENCE [LARGE SCALE GENOMIC DNA]</scope>
    <source>
        <strain evidence="5 6">8m3</strain>
    </source>
</reference>
<organism evidence="5 6">
    <name type="scientific">Aeribacillus pallidus</name>
    <dbReference type="NCBI Taxonomy" id="33936"/>
    <lineage>
        <taxon>Bacteria</taxon>
        <taxon>Bacillati</taxon>
        <taxon>Bacillota</taxon>
        <taxon>Bacilli</taxon>
        <taxon>Bacillales</taxon>
        <taxon>Bacillaceae</taxon>
        <taxon>Aeribacillus</taxon>
    </lineage>
</organism>
<name>A0A165XII5_9BACI</name>
<evidence type="ECO:0000313" key="5">
    <source>
        <dbReference type="EMBL" id="KZN96068.1"/>
    </source>
</evidence>
<evidence type="ECO:0000256" key="1">
    <source>
        <dbReference type="ARBA" id="ARBA00022491"/>
    </source>
</evidence>
<dbReference type="SUPFAM" id="SSF46689">
    <property type="entry name" value="Homeodomain-like"/>
    <property type="match status" value="1"/>
</dbReference>
<accession>A0A165XII5</accession>
<dbReference type="GO" id="GO:0003677">
    <property type="term" value="F:DNA binding"/>
    <property type="evidence" value="ECO:0007669"/>
    <property type="project" value="UniProtKB-UniRule"/>
</dbReference>
<dbReference type="AlphaFoldDB" id="A0A165XII5"/>
<dbReference type="Proteomes" id="UP000076476">
    <property type="component" value="Unassembled WGS sequence"/>
</dbReference>
<dbReference type="RefSeq" id="WP_063388281.1">
    <property type="nucleotide sequence ID" value="NZ_LWBR01000028.1"/>
</dbReference>
<dbReference type="STRING" id="33936.AZI98_10710"/>
<keyword evidence="2 3" id="KW-0238">DNA-binding</keyword>
<feature type="DNA-binding region" description="H-T-H motif" evidence="3">
    <location>
        <begin position="42"/>
        <end position="61"/>
    </location>
</feature>
<keyword evidence="6" id="KW-1185">Reference proteome</keyword>
<gene>
    <name evidence="5" type="ORF">AZI98_10710</name>
</gene>
<dbReference type="EMBL" id="LWBR01000028">
    <property type="protein sequence ID" value="KZN96068.1"/>
    <property type="molecule type" value="Genomic_DNA"/>
</dbReference>
<keyword evidence="1" id="KW-0678">Repressor</keyword>
<evidence type="ECO:0000313" key="6">
    <source>
        <dbReference type="Proteomes" id="UP000076476"/>
    </source>
</evidence>